<evidence type="ECO:0000256" key="1">
    <source>
        <dbReference type="ARBA" id="ARBA00008575"/>
    </source>
</evidence>
<dbReference type="SUPFAM" id="SSF90123">
    <property type="entry name" value="ABC transporter transmembrane region"/>
    <property type="match status" value="1"/>
</dbReference>
<evidence type="ECO:0000256" key="7">
    <source>
        <dbReference type="SAM" id="Phobius"/>
    </source>
</evidence>
<keyword evidence="2" id="KW-0813">Transport</keyword>
<keyword evidence="3 7" id="KW-0812">Transmembrane</keyword>
<dbReference type="Gene3D" id="3.40.50.300">
    <property type="entry name" value="P-loop containing nucleotide triphosphate hydrolases"/>
    <property type="match status" value="1"/>
</dbReference>
<protein>
    <recommendedName>
        <fullName evidence="8">ABC transmembrane type-1 domain-containing protein</fullName>
    </recommendedName>
</protein>
<dbReference type="Proteomes" id="UP000077202">
    <property type="component" value="Unassembled WGS sequence"/>
</dbReference>
<evidence type="ECO:0000313" key="10">
    <source>
        <dbReference type="Proteomes" id="UP000077202"/>
    </source>
</evidence>
<keyword evidence="4 7" id="KW-1133">Transmembrane helix</keyword>
<evidence type="ECO:0000256" key="3">
    <source>
        <dbReference type="ARBA" id="ARBA00022692"/>
    </source>
</evidence>
<dbReference type="Pfam" id="PF00005">
    <property type="entry name" value="ABC_tran"/>
    <property type="match status" value="1"/>
</dbReference>
<dbReference type="SUPFAM" id="SSF52540">
    <property type="entry name" value="P-loop containing nucleoside triphosphate hydrolases"/>
    <property type="match status" value="1"/>
</dbReference>
<sequence>MDPSFYASLLEDGGSSEDGPSTFASSSQSGPAGGSQEIGSDIKTLIKRFYQVAIPYWYSEDKVQARIRLALVFTLTLTTTGISVAFSFLSRDFYNALANKEPQKFKKQLIYYMSAFVAGIPVFVIRDYTRELLAVRWRSWMTKHYINCYLQNRTFYNIQAQSLIDNPDQRIVHDVTSFTGTALAFALALFNAAVDLASFSGILYGIYPPLFLVLIAYSLVGTILSLLLGKGLVGLNFIQERRDADFRYNLVRVRENAESISFYGGEQRWENIIAVMPTLVDLKLMKVSRNLNFFTSGYRYFIELLPAAVVAPLYFRGEIDFGVINQSFSAFDHILGEFNDVLNRLHIAHDRPALHSAVMDGARPKIYKVDITDVFSGPENQSLPLLAIEHLTLFTPNYNVTLVEDLTFVLHEGEHLLIMGPSGSGKTSLIRAIAGLWESGRGTIKTFVASQREDDVESRRVYGEIEEEPIEEGHARKKSGMIFFLPQKPYMVIGSLRQQLLYPTWIMDADNDAMVSGQVSTYPSRPLPTDPELVDVLGRVRLSYLLRGYEELDSHREWASTLSEGEQQRIAFARLLLSKPKVAMMDESTSAMDEDNESSKGLDCP</sequence>
<evidence type="ECO:0000256" key="4">
    <source>
        <dbReference type="ARBA" id="ARBA00022989"/>
    </source>
</evidence>
<organism evidence="9 10">
    <name type="scientific">Marchantia polymorpha subsp. ruderalis</name>
    <dbReference type="NCBI Taxonomy" id="1480154"/>
    <lineage>
        <taxon>Eukaryota</taxon>
        <taxon>Viridiplantae</taxon>
        <taxon>Streptophyta</taxon>
        <taxon>Embryophyta</taxon>
        <taxon>Marchantiophyta</taxon>
        <taxon>Marchantiopsida</taxon>
        <taxon>Marchantiidae</taxon>
        <taxon>Marchantiales</taxon>
        <taxon>Marchantiaceae</taxon>
        <taxon>Marchantia</taxon>
    </lineage>
</organism>
<dbReference type="GO" id="GO:0016887">
    <property type="term" value="F:ATP hydrolysis activity"/>
    <property type="evidence" value="ECO:0007669"/>
    <property type="project" value="InterPro"/>
</dbReference>
<dbReference type="AlphaFoldDB" id="A0A176VDU0"/>
<feature type="domain" description="ABC transmembrane type-1" evidence="8">
    <location>
        <begin position="70"/>
        <end position="350"/>
    </location>
</feature>
<dbReference type="PROSITE" id="PS50929">
    <property type="entry name" value="ABC_TM1F"/>
    <property type="match status" value="1"/>
</dbReference>
<gene>
    <name evidence="9" type="ORF">AXG93_4448s1390</name>
</gene>
<keyword evidence="5 7" id="KW-0472">Membrane</keyword>
<feature type="transmembrane region" description="Helical" evidence="7">
    <location>
        <begin position="69"/>
        <end position="89"/>
    </location>
</feature>
<dbReference type="InterPro" id="IPR027417">
    <property type="entry name" value="P-loop_NTPase"/>
</dbReference>
<dbReference type="PANTHER" id="PTHR11384">
    <property type="entry name" value="ATP-BINDING CASSETTE, SUB-FAMILY D MEMBER"/>
    <property type="match status" value="1"/>
</dbReference>
<feature type="transmembrane region" description="Helical" evidence="7">
    <location>
        <begin position="210"/>
        <end position="233"/>
    </location>
</feature>
<dbReference type="GO" id="GO:0016020">
    <property type="term" value="C:membrane"/>
    <property type="evidence" value="ECO:0007669"/>
    <property type="project" value="InterPro"/>
</dbReference>
<name>A0A176VDU0_MARPO</name>
<dbReference type="Gene3D" id="1.20.1560.10">
    <property type="entry name" value="ABC transporter type 1, transmembrane domain"/>
    <property type="match status" value="1"/>
</dbReference>
<dbReference type="InterPro" id="IPR036640">
    <property type="entry name" value="ABC1_TM_sf"/>
</dbReference>
<dbReference type="InterPro" id="IPR011527">
    <property type="entry name" value="ABC1_TM_dom"/>
</dbReference>
<feature type="region of interest" description="Disordered" evidence="6">
    <location>
        <begin position="1"/>
        <end position="36"/>
    </location>
</feature>
<keyword evidence="10" id="KW-1185">Reference proteome</keyword>
<dbReference type="GO" id="GO:0005524">
    <property type="term" value="F:ATP binding"/>
    <property type="evidence" value="ECO:0007669"/>
    <property type="project" value="InterPro"/>
</dbReference>
<evidence type="ECO:0000259" key="8">
    <source>
        <dbReference type="PROSITE" id="PS50929"/>
    </source>
</evidence>
<proteinExistence type="inferred from homology"/>
<dbReference type="Pfam" id="PF06472">
    <property type="entry name" value="ABC_membrane_2"/>
    <property type="match status" value="1"/>
</dbReference>
<dbReference type="PANTHER" id="PTHR11384:SF59">
    <property type="entry name" value="LYSOSOMAL COBALAMIN TRANSPORTER ABCD4"/>
    <property type="match status" value="1"/>
</dbReference>
<dbReference type="EMBL" id="LVLJ01004024">
    <property type="protein sequence ID" value="OAE18703.1"/>
    <property type="molecule type" value="Genomic_DNA"/>
</dbReference>
<dbReference type="GO" id="GO:0140359">
    <property type="term" value="F:ABC-type transporter activity"/>
    <property type="evidence" value="ECO:0007669"/>
    <property type="project" value="InterPro"/>
</dbReference>
<evidence type="ECO:0000313" key="9">
    <source>
        <dbReference type="EMBL" id="OAE18703.1"/>
    </source>
</evidence>
<dbReference type="InterPro" id="IPR050835">
    <property type="entry name" value="ABC_transporter_sub-D"/>
</dbReference>
<reference evidence="9" key="1">
    <citation type="submission" date="2016-03" db="EMBL/GenBank/DDBJ databases">
        <title>Mechanisms controlling the formation of the plant cell surface in tip-growing cells are functionally conserved among land plants.</title>
        <authorList>
            <person name="Honkanen S."/>
            <person name="Jones V.A."/>
            <person name="Morieri G."/>
            <person name="Champion C."/>
            <person name="Hetherington A.J."/>
            <person name="Kelly S."/>
            <person name="Saint-Marcoux D."/>
            <person name="Proust H."/>
            <person name="Prescott H."/>
            <person name="Dolan L."/>
        </authorList>
    </citation>
    <scope>NUCLEOTIDE SEQUENCE [LARGE SCALE GENOMIC DNA]</scope>
    <source>
        <tissue evidence="9">Whole gametophyte</tissue>
    </source>
</reference>
<feature type="transmembrane region" description="Helical" evidence="7">
    <location>
        <begin position="182"/>
        <end position="204"/>
    </location>
</feature>
<evidence type="ECO:0000256" key="5">
    <source>
        <dbReference type="ARBA" id="ARBA00023136"/>
    </source>
</evidence>
<accession>A0A176VDU0</accession>
<evidence type="ECO:0000256" key="2">
    <source>
        <dbReference type="ARBA" id="ARBA00022448"/>
    </source>
</evidence>
<comment type="similarity">
    <text evidence="1">Belongs to the ABC transporter superfamily. ABCD family. Peroxisomal fatty acyl CoA transporter (TC 3.A.1.203) subfamily.</text>
</comment>
<evidence type="ECO:0000256" key="6">
    <source>
        <dbReference type="SAM" id="MobiDB-lite"/>
    </source>
</evidence>
<dbReference type="InterPro" id="IPR003439">
    <property type="entry name" value="ABC_transporter-like_ATP-bd"/>
</dbReference>
<comment type="caution">
    <text evidence="9">The sequence shown here is derived from an EMBL/GenBank/DDBJ whole genome shotgun (WGS) entry which is preliminary data.</text>
</comment>
<feature type="transmembrane region" description="Helical" evidence="7">
    <location>
        <begin position="109"/>
        <end position="128"/>
    </location>
</feature>